<name>A0A1H5WHJ0_9FLAO</name>
<reference evidence="2" key="1">
    <citation type="submission" date="2016-10" db="EMBL/GenBank/DDBJ databases">
        <authorList>
            <person name="Varghese N."/>
            <person name="Submissions S."/>
        </authorList>
    </citation>
    <scope>NUCLEOTIDE SEQUENCE [LARGE SCALE GENOMIC DNA]</scope>
    <source>
        <strain evidence="2">CGMCC 1.9230</strain>
    </source>
</reference>
<dbReference type="EMBL" id="FNVP01000004">
    <property type="protein sequence ID" value="SEF99099.1"/>
    <property type="molecule type" value="Genomic_DNA"/>
</dbReference>
<accession>A0A1H5WHJ0</accession>
<keyword evidence="2" id="KW-1185">Reference proteome</keyword>
<dbReference type="AlphaFoldDB" id="A0A1H5WHJ0"/>
<organism evidence="1 2">
    <name type="scientific">Flavobacterium urumqiense</name>
    <dbReference type="NCBI Taxonomy" id="935224"/>
    <lineage>
        <taxon>Bacteria</taxon>
        <taxon>Pseudomonadati</taxon>
        <taxon>Bacteroidota</taxon>
        <taxon>Flavobacteriia</taxon>
        <taxon>Flavobacteriales</taxon>
        <taxon>Flavobacteriaceae</taxon>
        <taxon>Flavobacterium</taxon>
    </lineage>
</organism>
<dbReference type="Proteomes" id="UP000236737">
    <property type="component" value="Unassembled WGS sequence"/>
</dbReference>
<evidence type="ECO:0000313" key="1">
    <source>
        <dbReference type="EMBL" id="SEF99099.1"/>
    </source>
</evidence>
<protein>
    <submittedName>
        <fullName evidence="1">Uncharacterized protein</fullName>
    </submittedName>
</protein>
<sequence length="60" mass="6350">MSLTGHSSHLGCGRQISRPKNEIAIPISPQISLGNTCMSCFSSLIPFLVSVVKPILGVLL</sequence>
<gene>
    <name evidence="1" type="ORF">SAMN04488130_104199</name>
</gene>
<proteinExistence type="predicted"/>
<evidence type="ECO:0000313" key="2">
    <source>
        <dbReference type="Proteomes" id="UP000236737"/>
    </source>
</evidence>